<feature type="region of interest" description="Disordered" evidence="1">
    <location>
        <begin position="73"/>
        <end position="92"/>
    </location>
</feature>
<reference evidence="3" key="8">
    <citation type="submission" date="2012-08" db="EMBL/GenBank/DDBJ databases">
        <title>The Second Rice Annotation Project Meeting (RAP2).</title>
        <authorList>
            <consortium name="The Rice Annotation Project (RAP)"/>
        </authorList>
    </citation>
    <scope>NUCLEOTIDE SEQUENCE</scope>
</reference>
<accession>Q6YYR8</accession>
<reference evidence="4" key="6">
    <citation type="journal article" date="2008" name="Nucleic Acids Res.">
        <title>The rice annotation project database (RAP-DB): 2008 update.</title>
        <authorList>
            <consortium name="The rice annotation project (RAP)"/>
        </authorList>
    </citation>
    <scope>GENOME REANNOTATION</scope>
    <source>
        <strain evidence="4">cv. Nipponbare</strain>
    </source>
</reference>
<dbReference type="EMBL" id="AP008214">
    <property type="protein sequence ID" value="BAF23220.1"/>
    <property type="molecule type" value="Genomic_DNA"/>
</dbReference>
<feature type="region of interest" description="Disordered" evidence="1">
    <location>
        <begin position="17"/>
        <end position="60"/>
    </location>
</feature>
<reference evidence="3" key="3">
    <citation type="journal article" date="2006" name="Nucleic Acids Res.">
        <title>The Rice Annotation Project Database (RAP-DB): hub for Oryza sativa ssp. japonica genome information.</title>
        <authorList>
            <person name="Ohyanagi H."/>
            <person name="Tanaka T."/>
            <person name="Sakai H."/>
            <person name="Shigemoto Y."/>
            <person name="Yamaguchi K."/>
            <person name="Habara T."/>
            <person name="Fujii Y."/>
            <person name="Antonio B.A."/>
            <person name="Nagamura Y."/>
            <person name="Imanishi T."/>
            <person name="Ikeo K."/>
            <person name="Itoh T."/>
            <person name="Gojobori T."/>
            <person name="Sasaki T."/>
        </authorList>
    </citation>
    <scope>NUCLEOTIDE SEQUENCE</scope>
</reference>
<name>Q6YYR8_ORYSJ</name>
<proteinExistence type="predicted"/>
<reference evidence="3" key="7">
    <citation type="submission" date="2012-08" db="EMBL/GenBank/DDBJ databases">
        <title>Oryza sativa nipponbare(GA3) genomic DNA, chromosome 8.</title>
        <authorList>
            <consortium name="IRGSP(International Rice Genome Sequencing Project)"/>
        </authorList>
    </citation>
    <scope>NUCLEOTIDE SEQUENCE</scope>
</reference>
<sequence length="184" mass="20064">MPPAAIPTPCRSGEVDLGLAEVPTAPRSAGRRRRRGASSLCRCLRRPPPPGLSGSRPPRLAREGRCMRRRAPFFPPQPDKAHRPSNLSAGSLPTRLSVRRALYLSTTPPTYCFLPLLSPGQLIPIPTGWSSTAVGKGRRLHLPRPLERPPKVSSPTCEITRGWLSTEPSTGVRLPQHHSDGVCR</sequence>
<gene>
    <name evidence="3" type="ordered locus">Os08g0233300</name>
    <name evidence="2" type="ORF">B1047A05.25</name>
</gene>
<evidence type="ECO:0000313" key="2">
    <source>
        <dbReference type="EMBL" id="BAD03794.1"/>
    </source>
</evidence>
<reference evidence="3 4" key="2">
    <citation type="journal article" date="2005" name="Nature">
        <title>The map-based sequence of the rice genome.</title>
        <authorList>
            <consortium name="International rice genome sequencing project (IRGSP)"/>
            <person name="Matsumoto T."/>
            <person name="Wu J."/>
            <person name="Kanamori H."/>
            <person name="Katayose Y."/>
            <person name="Fujisawa M."/>
            <person name="Namiki N."/>
            <person name="Mizuno H."/>
            <person name="Yamamoto K."/>
            <person name="Antonio B.A."/>
            <person name="Baba T."/>
            <person name="Sakata K."/>
            <person name="Nagamura Y."/>
            <person name="Aoki H."/>
            <person name="Arikawa K."/>
            <person name="Arita K."/>
            <person name="Bito T."/>
            <person name="Chiden Y."/>
            <person name="Fujitsuka N."/>
            <person name="Fukunaka R."/>
            <person name="Hamada M."/>
            <person name="Harada C."/>
            <person name="Hayashi A."/>
            <person name="Hijishita S."/>
            <person name="Honda M."/>
            <person name="Hosokawa S."/>
            <person name="Ichikawa Y."/>
            <person name="Idonuma A."/>
            <person name="Iijima M."/>
            <person name="Ikeda M."/>
            <person name="Ikeno M."/>
            <person name="Ito K."/>
            <person name="Ito S."/>
            <person name="Ito T."/>
            <person name="Ito Y."/>
            <person name="Ito Y."/>
            <person name="Iwabuchi A."/>
            <person name="Kamiya K."/>
            <person name="Karasawa W."/>
            <person name="Kurita K."/>
            <person name="Katagiri S."/>
            <person name="Kikuta A."/>
            <person name="Kobayashi H."/>
            <person name="Kobayashi N."/>
            <person name="Machita K."/>
            <person name="Maehara T."/>
            <person name="Masukawa M."/>
            <person name="Mizubayashi T."/>
            <person name="Mukai Y."/>
            <person name="Nagasaki H."/>
            <person name="Nagata Y."/>
            <person name="Naito S."/>
            <person name="Nakashima M."/>
            <person name="Nakama Y."/>
            <person name="Nakamichi Y."/>
            <person name="Nakamura M."/>
            <person name="Meguro A."/>
            <person name="Negishi M."/>
            <person name="Ohta I."/>
            <person name="Ohta T."/>
            <person name="Okamoto M."/>
            <person name="Ono N."/>
            <person name="Saji S."/>
            <person name="Sakaguchi M."/>
            <person name="Sakai K."/>
            <person name="Shibata M."/>
            <person name="Shimokawa T."/>
            <person name="Song J."/>
            <person name="Takazaki Y."/>
            <person name="Terasawa K."/>
            <person name="Tsugane M."/>
            <person name="Tsuji K."/>
            <person name="Ueda S."/>
            <person name="Waki K."/>
            <person name="Yamagata H."/>
            <person name="Yamamoto M."/>
            <person name="Yamamoto S."/>
            <person name="Yamane H."/>
            <person name="Yoshiki S."/>
            <person name="Yoshihara R."/>
            <person name="Yukawa K."/>
            <person name="Zhong H."/>
            <person name="Yano M."/>
            <person name="Yuan Q."/>
            <person name="Ouyang S."/>
            <person name="Liu J."/>
            <person name="Jones K.M."/>
            <person name="Gansberger K."/>
            <person name="Moffat K."/>
            <person name="Hill J."/>
            <person name="Bera J."/>
            <person name="Fadrosh D."/>
            <person name="Jin S."/>
            <person name="Johri S."/>
            <person name="Kim M."/>
            <person name="Overton L."/>
            <person name="Reardon M."/>
            <person name="Tsitrin T."/>
            <person name="Vuong H."/>
            <person name="Weaver B."/>
            <person name="Ciecko A."/>
            <person name="Tallon L."/>
            <person name="Jackson J."/>
            <person name="Pai G."/>
            <person name="Aken S.V."/>
            <person name="Utterback T."/>
            <person name="Reidmuller S."/>
            <person name="Feldblyum T."/>
            <person name="Hsiao J."/>
            <person name="Zismann V."/>
            <person name="Iobst S."/>
            <person name="de Vazeille A.R."/>
            <person name="Buell C.R."/>
            <person name="Ying K."/>
            <person name="Li Y."/>
            <person name="Lu T."/>
            <person name="Huang Y."/>
            <person name="Zhao Q."/>
            <person name="Feng Q."/>
            <person name="Zhang L."/>
            <person name="Zhu J."/>
            <person name="Weng Q."/>
            <person name="Mu J."/>
            <person name="Lu Y."/>
            <person name="Fan D."/>
            <person name="Liu Y."/>
            <person name="Guan J."/>
            <person name="Zhang Y."/>
            <person name="Yu S."/>
            <person name="Liu X."/>
            <person name="Zhang Y."/>
            <person name="Hong G."/>
            <person name="Han B."/>
            <person name="Choisne N."/>
            <person name="Demange N."/>
            <person name="Orjeda G."/>
            <person name="Samain S."/>
            <person name="Cattolico L."/>
            <person name="Pelletier E."/>
            <person name="Couloux A."/>
            <person name="Segurens B."/>
            <person name="Wincker P."/>
            <person name="D'Hont A."/>
            <person name="Scarpelli C."/>
            <person name="Weissenbach J."/>
            <person name="Salanoubat M."/>
            <person name="Quetier F."/>
            <person name="Yu Y."/>
            <person name="Kim H.R."/>
            <person name="Rambo T."/>
            <person name="Currie J."/>
            <person name="Collura K."/>
            <person name="Luo M."/>
            <person name="Yang T."/>
            <person name="Ammiraju J.S.S."/>
            <person name="Engler F."/>
            <person name="Soderlund C."/>
            <person name="Wing R.A."/>
            <person name="Palmer L.E."/>
            <person name="de la Bastide M."/>
            <person name="Spiegel L."/>
            <person name="Nascimento L."/>
            <person name="Zutavern T."/>
            <person name="O'Shaughnessy A."/>
            <person name="Dike S."/>
            <person name="Dedhia N."/>
            <person name="Preston R."/>
            <person name="Balija V."/>
            <person name="McCombie W.R."/>
            <person name="Chow T."/>
            <person name="Chen H."/>
            <person name="Chung M."/>
            <person name="Chen C."/>
            <person name="Shaw J."/>
            <person name="Wu H."/>
            <person name="Hsiao K."/>
            <person name="Chao Y."/>
            <person name="Chu M."/>
            <person name="Cheng C."/>
            <person name="Hour A."/>
            <person name="Lee P."/>
            <person name="Lin S."/>
            <person name="Lin Y."/>
            <person name="Liou J."/>
            <person name="Liu S."/>
            <person name="Hsing Y."/>
            <person name="Raghuvanshi S."/>
            <person name="Mohanty A."/>
            <person name="Bharti A.K."/>
            <person name="Gaur A."/>
            <person name="Gupta V."/>
            <person name="Kumar D."/>
            <person name="Ravi V."/>
            <person name="Vij S."/>
            <person name="Kapur A."/>
            <person name="Khurana P."/>
            <person name="Khurana P."/>
            <person name="Khurana J.P."/>
            <person name="Tyagi A.K."/>
            <person name="Gaikwad K."/>
            <person name="Singh A."/>
            <person name="Dalal V."/>
            <person name="Srivastava S."/>
            <person name="Dixit A."/>
            <person name="Pal A.K."/>
            <person name="Ghazi I.A."/>
            <person name="Yadav M."/>
            <person name="Pandit A."/>
            <person name="Bhargava A."/>
            <person name="Sureshbabu K."/>
            <person name="Batra K."/>
            <person name="Sharma T.R."/>
            <person name="Mohapatra T."/>
            <person name="Singh N.K."/>
            <person name="Messing J."/>
            <person name="Nelson A.B."/>
            <person name="Fuks G."/>
            <person name="Kavchok S."/>
            <person name="Keizer G."/>
            <person name="Linton E."/>
            <person name="Llaca V."/>
            <person name="Song R."/>
            <person name="Tanyolac B."/>
            <person name="Young S."/>
            <person name="Ho-Il K."/>
            <person name="Hahn J.H."/>
            <person name="Sangsakoo G."/>
            <person name="Vanavichit A."/>
            <person name="de Mattos Luiz.A.T."/>
            <person name="Zimmer P.D."/>
            <person name="Malone G."/>
            <person name="Dellagostin O."/>
            <person name="de Oliveira A.C."/>
            <person name="Bevan M."/>
            <person name="Bancroft I."/>
            <person name="Minx P."/>
            <person name="Cordum H."/>
            <person name="Wilson R."/>
            <person name="Cheng Z."/>
            <person name="Jin W."/>
            <person name="Jiang J."/>
            <person name="Leong S.A."/>
            <person name="Iwama H."/>
            <person name="Gojobori T."/>
            <person name="Itoh T."/>
            <person name="Niimura Y."/>
            <person name="Fujii Y."/>
            <person name="Habara T."/>
            <person name="Sakai H."/>
            <person name="Sato Y."/>
            <person name="Wilson G."/>
            <person name="Kumar K."/>
            <person name="McCouch S."/>
            <person name="Juretic N."/>
            <person name="Hoen D."/>
            <person name="Wright S."/>
            <person name="Bruskiewich R."/>
            <person name="Bureau T."/>
            <person name="Miyao A."/>
            <person name="Hirochika H."/>
            <person name="Nishikawa T."/>
            <person name="Kadowaki K."/>
            <person name="Sugiura M."/>
            <person name="Burr B."/>
            <person name="Sasaki T."/>
        </authorList>
    </citation>
    <scope>NUCLEOTIDE SEQUENCE [LARGE SCALE GENOMIC DNA]</scope>
    <source>
        <strain evidence="4">cv. Nipponbare</strain>
    </source>
</reference>
<evidence type="ECO:0000313" key="3">
    <source>
        <dbReference type="EMBL" id="BAF23220.1"/>
    </source>
</evidence>
<dbReference type="AlphaFoldDB" id="Q6YYR8"/>
<organism evidence="2 4">
    <name type="scientific">Oryza sativa subsp. japonica</name>
    <name type="common">Rice</name>
    <dbReference type="NCBI Taxonomy" id="39947"/>
    <lineage>
        <taxon>Eukaryota</taxon>
        <taxon>Viridiplantae</taxon>
        <taxon>Streptophyta</taxon>
        <taxon>Embryophyta</taxon>
        <taxon>Tracheophyta</taxon>
        <taxon>Spermatophyta</taxon>
        <taxon>Magnoliopsida</taxon>
        <taxon>Liliopsida</taxon>
        <taxon>Poales</taxon>
        <taxon>Poaceae</taxon>
        <taxon>BOP clade</taxon>
        <taxon>Oryzoideae</taxon>
        <taxon>Oryzeae</taxon>
        <taxon>Oryzinae</taxon>
        <taxon>Oryza</taxon>
        <taxon>Oryza sativa</taxon>
    </lineage>
</organism>
<dbReference type="EMBL" id="AP005603">
    <property type="protein sequence ID" value="BAD03794.1"/>
    <property type="molecule type" value="Genomic_DNA"/>
</dbReference>
<reference evidence="3" key="4">
    <citation type="journal article" date="2007" name="Genome Res.">
        <title>Curated Genome Annotation of Oryza sativa ssp. japonica and Comparative Genome Analysis with Arabidopsis thaliana.</title>
        <authorList>
            <consortium name="The Rice Annotation Project (RAP)"/>
            <person name="Itoh T."/>
            <person name="Tanaka T."/>
            <person name="Barrero R.A."/>
            <person name="Yamasaki C."/>
            <person name="Fujii Y."/>
            <person name="Hilton P.B."/>
            <person name="Antonio B.A."/>
            <person name="Aono H."/>
            <person name="Apweiler R."/>
            <person name="Bruskiewich R."/>
            <person name="Bureau T."/>
            <person name="Burr F."/>
            <person name="Costa de Oliveira A."/>
            <person name="Fuks G."/>
            <person name="Habara T."/>
            <person name="Haberer G."/>
            <person name="Han B."/>
            <person name="Harada E."/>
            <person name="Hiraki A.T."/>
            <person name="Hirochika H."/>
            <person name="Hoen D."/>
            <person name="Hokari H."/>
            <person name="Hosokawa S."/>
            <person name="Hsing Y."/>
            <person name="Ikawa H."/>
            <person name="Ikeo K."/>
            <person name="Imanishi T."/>
            <person name="Ito Y."/>
            <person name="Jaiswal P."/>
            <person name="Kanno M."/>
            <person name="Kawahara Y."/>
            <person name="Kawamura T."/>
            <person name="Kawashima H."/>
            <person name="Khurana J.P."/>
            <person name="Kikuchi S."/>
            <person name="Komatsu S."/>
            <person name="Koyanagi K.O."/>
            <person name="Kubooka H."/>
            <person name="Lieberherr D."/>
            <person name="Lin Y.C."/>
            <person name="Lonsdale D."/>
            <person name="Matsumoto T."/>
            <person name="Matsuya A."/>
            <person name="McCombie W.R."/>
            <person name="Messing J."/>
            <person name="Miyao A."/>
            <person name="Mulder N."/>
            <person name="Nagamura Y."/>
            <person name="Nam J."/>
            <person name="Namiki N."/>
            <person name="Numa H."/>
            <person name="Nurimoto S."/>
            <person name="O'donovan C."/>
            <person name="Ohyanagi H."/>
            <person name="Okido T."/>
            <person name="Oota S."/>
            <person name="Osato N."/>
            <person name="Palmer L.E."/>
            <person name="Quetier F."/>
            <person name="Raghuvanshi S."/>
            <person name="Saichi N."/>
            <person name="Sakai H."/>
            <person name="Sakai Y."/>
            <person name="Sakata K."/>
            <person name="Sakurai T."/>
            <person name="Sato F."/>
            <person name="Sato Y."/>
            <person name="Schoof H."/>
            <person name="Seki M."/>
            <person name="Shibata M."/>
            <person name="Shimizu Y."/>
            <person name="Shinozaki K."/>
            <person name="Shinso Y."/>
            <person name="Singh N.K."/>
            <person name="Smith-White B."/>
            <person name="Takeda J."/>
            <person name="Tanino M."/>
            <person name="Tatusova T."/>
            <person name="Thongjuea S."/>
            <person name="Todokoro F."/>
            <person name="Tsugane M."/>
            <person name="Tyagi A.K."/>
            <person name="Vanavichit A."/>
            <person name="Wang A."/>
            <person name="Wing R.A."/>
            <person name="Yamaguchi K."/>
            <person name="Yamamoto M."/>
            <person name="Yamamoto N."/>
            <person name="Yu Y."/>
            <person name="Zhang H."/>
            <person name="Zhao Q."/>
            <person name="Higo K."/>
            <person name="Burr B."/>
            <person name="Gojobori T."/>
            <person name="Sasaki T."/>
        </authorList>
    </citation>
    <scope>NUCLEOTIDE SEQUENCE</scope>
</reference>
<protein>
    <submittedName>
        <fullName evidence="3">Os08g0233300 protein</fullName>
    </submittedName>
</protein>
<dbReference type="KEGG" id="dosa:Os08g0233300"/>
<evidence type="ECO:0000313" key="4">
    <source>
        <dbReference type="Proteomes" id="UP000000763"/>
    </source>
</evidence>
<reference evidence="2" key="1">
    <citation type="submission" date="2002-08" db="EMBL/GenBank/DDBJ databases">
        <title>Oryza sativa nipponbare(GA3) genomic DNA, chromosome 8, BAC clone:B1047A05.</title>
        <authorList>
            <person name="Sasaki T."/>
            <person name="Matsumoto T."/>
            <person name="Katayose Y."/>
        </authorList>
    </citation>
    <scope>NUCLEOTIDE SEQUENCE</scope>
</reference>
<evidence type="ECO:0000256" key="1">
    <source>
        <dbReference type="SAM" id="MobiDB-lite"/>
    </source>
</evidence>
<reference evidence="3" key="5">
    <citation type="journal article" date="2008" name="Nucleic Acids Res.">
        <title>The Rice Annotation Project Database (RAP-DB): 2008 update.</title>
        <authorList>
            <consortium name="The Rice Annotation Project (RAP)"/>
            <person name="Tanaka T."/>
            <person name="Antonio B.A."/>
            <person name="Kikuchi S."/>
            <person name="Matsumoto T."/>
            <person name="Nagamura Y."/>
            <person name="Numa H."/>
            <person name="Sakai H."/>
            <person name="Wu J."/>
            <person name="Itoh T."/>
            <person name="Sasaki T."/>
            <person name="Aono R."/>
            <person name="Fujii Y."/>
            <person name="Habara T."/>
            <person name="Harada E."/>
            <person name="Kanno M."/>
            <person name="Kawahara Y."/>
            <person name="Kawashima H."/>
            <person name="Kubooka H."/>
            <person name="Matsuya A."/>
            <person name="Nakaoka H."/>
            <person name="Saichi N."/>
            <person name="Sanbonmatsu R."/>
            <person name="Sato Y."/>
            <person name="Shinso Y."/>
            <person name="Suzuki M."/>
            <person name="Takeda J."/>
            <person name="Tanino M."/>
            <person name="Todokoro F."/>
            <person name="Yamaguchi K."/>
            <person name="Yamamoto N."/>
            <person name="Yamasaki C."/>
            <person name="Imanishi T."/>
            <person name="Okido T."/>
            <person name="Tada M."/>
            <person name="Ikeo K."/>
            <person name="Tateno Y."/>
            <person name="Gojobori T."/>
            <person name="Lin Y.C."/>
            <person name="Wei F.J."/>
            <person name="Hsing Y.I."/>
            <person name="Zhao Q."/>
            <person name="Han B."/>
            <person name="Kramer M.R."/>
            <person name="McCombie R.W."/>
            <person name="Lonsdale D."/>
            <person name="O'Donovan C.C."/>
            <person name="Whitfield E.J."/>
            <person name="Apweiler R."/>
            <person name="Koyanagi K.O."/>
            <person name="Khurana J.P."/>
            <person name="Raghuvanshi S."/>
            <person name="Singh N.K."/>
            <person name="Tyagi A.K."/>
            <person name="Haberer G."/>
            <person name="Fujisawa M."/>
            <person name="Hosokawa S."/>
            <person name="Ito Y."/>
            <person name="Ikawa H."/>
            <person name="Shibata M."/>
            <person name="Yamamoto M."/>
            <person name="Bruskiewich R.M."/>
            <person name="Hoen D.R."/>
            <person name="Bureau TE."/>
            <person name="Namiki N."/>
            <person name="Ohyanagi H."/>
            <person name="Sakai Y."/>
            <person name="Nobushima S."/>
            <person name="Sakata K."/>
            <person name="Barrero R.A."/>
            <person name="Sato Y."/>
            <person name="Souvorov A."/>
            <person name="Smith-White B."/>
            <person name="Tatusova T."/>
            <person name="An S."/>
            <person name="An G."/>
            <person name="OOta S."/>
            <person name="Fuks G."/>
            <person name="Messing J."/>
            <person name="Christie K.R."/>
            <person name="Lieberherr D."/>
            <person name="Kim H."/>
            <person name="Zuccolo A."/>
            <person name="Wing R.A."/>
            <person name="Nobuta K."/>
            <person name="Green P.J."/>
            <person name="Lu C."/>
            <person name="Meyers BC."/>
            <person name="Chaparro C."/>
            <person name="Piegu B."/>
            <person name="Panaud O."/>
            <person name="Echeverria M."/>
        </authorList>
    </citation>
    <scope>NUCLEOTIDE SEQUENCE</scope>
</reference>
<dbReference type="Proteomes" id="UP000000763">
    <property type="component" value="Chromosome 8"/>
</dbReference>